<organism evidence="6 7">
    <name type="scientific">Porites lobata</name>
    <dbReference type="NCBI Taxonomy" id="104759"/>
    <lineage>
        <taxon>Eukaryota</taxon>
        <taxon>Metazoa</taxon>
        <taxon>Cnidaria</taxon>
        <taxon>Anthozoa</taxon>
        <taxon>Hexacorallia</taxon>
        <taxon>Scleractinia</taxon>
        <taxon>Fungiina</taxon>
        <taxon>Poritidae</taxon>
        <taxon>Porites</taxon>
    </lineage>
</organism>
<dbReference type="SUPFAM" id="SSF161245">
    <property type="entry name" value="Zinc hairpin stack"/>
    <property type="match status" value="1"/>
</dbReference>
<dbReference type="InterPro" id="IPR013083">
    <property type="entry name" value="Znf_RING/FYVE/PHD"/>
</dbReference>
<feature type="domain" description="RING-type" evidence="4">
    <location>
        <begin position="78"/>
        <end position="118"/>
    </location>
</feature>
<proteinExistence type="predicted"/>
<sequence>INEGSQHCSSCGEQMSAYFCFICKYFTGVEKNLFHCVKCGICRIHKDKSFHCDVCNVCLDKRLEGKHKCRPDSGHDECCICLEDAFSGCQILPCSHKVHKECAIAMIQNGVRNCPICRHPLFNQDSQ</sequence>
<reference evidence="6 7" key="1">
    <citation type="submission" date="2022-05" db="EMBL/GenBank/DDBJ databases">
        <authorList>
            <consortium name="Genoscope - CEA"/>
            <person name="William W."/>
        </authorList>
    </citation>
    <scope>NUCLEOTIDE SEQUENCE [LARGE SCALE GENOMIC DNA]</scope>
</reference>
<dbReference type="PANTHER" id="PTHR21319">
    <property type="entry name" value="RING FINGER AND CHY ZINC FINGER DOMAIN-CONTAINING PROTEIN 1"/>
    <property type="match status" value="1"/>
</dbReference>
<feature type="domain" description="CTCHY-type" evidence="5">
    <location>
        <begin position="15"/>
        <end position="77"/>
    </location>
</feature>
<keyword evidence="2" id="KW-0862">Zinc</keyword>
<dbReference type="PROSITE" id="PS50089">
    <property type="entry name" value="ZF_RING_2"/>
    <property type="match status" value="1"/>
</dbReference>
<evidence type="ECO:0000259" key="4">
    <source>
        <dbReference type="PROSITE" id="PS50089"/>
    </source>
</evidence>
<dbReference type="SUPFAM" id="SSF57850">
    <property type="entry name" value="RING/U-box"/>
    <property type="match status" value="1"/>
</dbReference>
<evidence type="ECO:0008006" key="8">
    <source>
        <dbReference type="Google" id="ProtNLM"/>
    </source>
</evidence>
<evidence type="ECO:0000256" key="2">
    <source>
        <dbReference type="ARBA" id="ARBA00022833"/>
    </source>
</evidence>
<dbReference type="InterPro" id="IPR037275">
    <property type="entry name" value="Znf_CTCHY_sf"/>
</dbReference>
<evidence type="ECO:0000313" key="7">
    <source>
        <dbReference type="Proteomes" id="UP001159405"/>
    </source>
</evidence>
<dbReference type="Proteomes" id="UP001159405">
    <property type="component" value="Unassembled WGS sequence"/>
</dbReference>
<evidence type="ECO:0000256" key="1">
    <source>
        <dbReference type="ARBA" id="ARBA00022771"/>
    </source>
</evidence>
<dbReference type="SMART" id="SM00184">
    <property type="entry name" value="RING"/>
    <property type="match status" value="1"/>
</dbReference>
<name>A0ABN8NFD0_9CNID</name>
<evidence type="ECO:0000313" key="6">
    <source>
        <dbReference type="EMBL" id="CAH3107463.1"/>
    </source>
</evidence>
<evidence type="ECO:0000259" key="5">
    <source>
        <dbReference type="PROSITE" id="PS51270"/>
    </source>
</evidence>
<dbReference type="EMBL" id="CALNXK010000020">
    <property type="protein sequence ID" value="CAH3107463.1"/>
    <property type="molecule type" value="Genomic_DNA"/>
</dbReference>
<keyword evidence="1 3" id="KW-0479">Metal-binding</keyword>
<gene>
    <name evidence="6" type="ORF">PLOB_00016655</name>
</gene>
<dbReference type="PROSITE" id="PS51270">
    <property type="entry name" value="ZF_CTCHY"/>
    <property type="match status" value="1"/>
</dbReference>
<dbReference type="InterPro" id="IPR001841">
    <property type="entry name" value="Znf_RING"/>
</dbReference>
<dbReference type="Pfam" id="PF13639">
    <property type="entry name" value="zf-RING_2"/>
    <property type="match status" value="1"/>
</dbReference>
<dbReference type="InterPro" id="IPR017921">
    <property type="entry name" value="Znf_CTCHY"/>
</dbReference>
<evidence type="ECO:0000256" key="3">
    <source>
        <dbReference type="PROSITE-ProRule" id="PRU00175"/>
    </source>
</evidence>
<dbReference type="Gene3D" id="3.30.40.10">
    <property type="entry name" value="Zinc/RING finger domain, C3HC4 (zinc finger)"/>
    <property type="match status" value="1"/>
</dbReference>
<dbReference type="PANTHER" id="PTHR21319:SF53">
    <property type="entry name" value="RING FINGER AND CHY ZINC FINGER DOMAIN-CONTAINING PROTEIN 1"/>
    <property type="match status" value="1"/>
</dbReference>
<feature type="non-terminal residue" evidence="6">
    <location>
        <position position="1"/>
    </location>
</feature>
<keyword evidence="7" id="KW-1185">Reference proteome</keyword>
<comment type="caution">
    <text evidence="6">The sequence shown here is derived from an EMBL/GenBank/DDBJ whole genome shotgun (WGS) entry which is preliminary data.</text>
</comment>
<keyword evidence="1 3" id="KW-0863">Zinc-finger</keyword>
<accession>A0ABN8NFD0</accession>
<protein>
    <recommendedName>
        <fullName evidence="8">RING finger and CHY zinc finger domain-containing protein 1</fullName>
    </recommendedName>
</protein>